<proteinExistence type="predicted"/>
<evidence type="ECO:0000313" key="1">
    <source>
        <dbReference type="EMBL" id="KAK6544156.1"/>
    </source>
</evidence>
<evidence type="ECO:0000313" key="2">
    <source>
        <dbReference type="Proteomes" id="UP001365542"/>
    </source>
</evidence>
<sequence length="454" mass="51160">MNTPSFAISTAPIPLFLALRGISAIIGGFEMGYDIKKYRKLPHIREEPYPTLDLGEYQAINLSSQEVSTIALTHSLLTYSYDPESIASHLWELLQRDEHANRIIHALMTVTEIPISSTRSRVILTPLQRYTWERIAQALVHSTHFKKTIQSFSKSYLENLILPFMTPQVPPPISPATSGMIQSALKDVLLSRDGHKTVVGGIWNYDRPGDIVTNDIERQEEVQEDYFVPAHIIPYFFASTSRSSLGSQEEAWTNDSTASEKLRYYMQKFCGEQVAESVLTEDLEAVNHPMNGILLTPELYTSFRRLRWCIEAEPIWDTVSASDSTGNDSSSEEESGSVYRLRLLTKIPISGMNIQLDEDVLRFRGSDMFDRVPAPNPLYCNVHASIAKVLRASGGGGAVEAVLRNEQMLKEEASTGANWGYLGRDYLVRRLSAISEEDFERDVLSRTDLWSLVE</sequence>
<gene>
    <name evidence="1" type="ORF">TWF694_000863</name>
</gene>
<dbReference type="Proteomes" id="UP001365542">
    <property type="component" value="Unassembled WGS sequence"/>
</dbReference>
<organism evidence="1 2">
    <name type="scientific">Orbilia ellipsospora</name>
    <dbReference type="NCBI Taxonomy" id="2528407"/>
    <lineage>
        <taxon>Eukaryota</taxon>
        <taxon>Fungi</taxon>
        <taxon>Dikarya</taxon>
        <taxon>Ascomycota</taxon>
        <taxon>Pezizomycotina</taxon>
        <taxon>Orbiliomycetes</taxon>
        <taxon>Orbiliales</taxon>
        <taxon>Orbiliaceae</taxon>
        <taxon>Orbilia</taxon>
    </lineage>
</organism>
<name>A0AAV9XQB8_9PEZI</name>
<accession>A0AAV9XQB8</accession>
<reference evidence="1 2" key="1">
    <citation type="submission" date="2019-10" db="EMBL/GenBank/DDBJ databases">
        <authorList>
            <person name="Palmer J.M."/>
        </authorList>
    </citation>
    <scope>NUCLEOTIDE SEQUENCE [LARGE SCALE GENOMIC DNA]</scope>
    <source>
        <strain evidence="1 2">TWF694</strain>
    </source>
</reference>
<dbReference type="AlphaFoldDB" id="A0AAV9XQB8"/>
<dbReference type="EMBL" id="JAVHJO010000001">
    <property type="protein sequence ID" value="KAK6544156.1"/>
    <property type="molecule type" value="Genomic_DNA"/>
</dbReference>
<keyword evidence="2" id="KW-1185">Reference proteome</keyword>
<evidence type="ECO:0008006" key="3">
    <source>
        <dbReference type="Google" id="ProtNLM"/>
    </source>
</evidence>
<protein>
    <recommendedName>
        <fullName evidence="3">HNH nuclease domain-containing protein</fullName>
    </recommendedName>
</protein>
<comment type="caution">
    <text evidence="1">The sequence shown here is derived from an EMBL/GenBank/DDBJ whole genome shotgun (WGS) entry which is preliminary data.</text>
</comment>